<feature type="transmembrane region" description="Helical" evidence="5">
    <location>
        <begin position="352"/>
        <end position="373"/>
    </location>
</feature>
<dbReference type="InterPro" id="IPR011701">
    <property type="entry name" value="MFS"/>
</dbReference>
<dbReference type="GO" id="GO:0016020">
    <property type="term" value="C:membrane"/>
    <property type="evidence" value="ECO:0007669"/>
    <property type="project" value="UniProtKB-SubCell"/>
</dbReference>
<dbReference type="PROSITE" id="PS50850">
    <property type="entry name" value="MFS"/>
    <property type="match status" value="1"/>
</dbReference>
<keyword evidence="4 5" id="KW-0472">Membrane</keyword>
<dbReference type="InterPro" id="IPR020846">
    <property type="entry name" value="MFS_dom"/>
</dbReference>
<feature type="domain" description="Major facilitator superfamily (MFS) profile" evidence="6">
    <location>
        <begin position="38"/>
        <end position="448"/>
    </location>
</feature>
<keyword evidence="3 5" id="KW-1133">Transmembrane helix</keyword>
<dbReference type="GO" id="GO:0015232">
    <property type="term" value="F:heme transmembrane transporter activity"/>
    <property type="evidence" value="ECO:0007669"/>
    <property type="project" value="TreeGrafter"/>
</dbReference>
<protein>
    <submittedName>
        <fullName evidence="7">Uncharacterized MFS-type transporter C09D4.1</fullName>
    </submittedName>
</protein>
<proteinExistence type="predicted"/>
<dbReference type="InterPro" id="IPR049680">
    <property type="entry name" value="FLVCR1-2_SLC49-like"/>
</dbReference>
<dbReference type="SUPFAM" id="SSF103473">
    <property type="entry name" value="MFS general substrate transporter"/>
    <property type="match status" value="1"/>
</dbReference>
<dbReference type="GO" id="GO:0097037">
    <property type="term" value="P:heme export"/>
    <property type="evidence" value="ECO:0007669"/>
    <property type="project" value="TreeGrafter"/>
</dbReference>
<gene>
    <name evidence="7" type="primary">C09D4.1</name>
    <name evidence="7" type="ORF">CDAR_595701</name>
</gene>
<keyword evidence="2 5" id="KW-0812">Transmembrane</keyword>
<feature type="transmembrane region" description="Helical" evidence="5">
    <location>
        <begin position="205"/>
        <end position="224"/>
    </location>
</feature>
<accession>A0AAV4Q9C3</accession>
<feature type="transmembrane region" description="Helical" evidence="5">
    <location>
        <begin position="165"/>
        <end position="185"/>
    </location>
</feature>
<dbReference type="AlphaFoldDB" id="A0AAV4Q9C3"/>
<dbReference type="Pfam" id="PF07690">
    <property type="entry name" value="MFS_1"/>
    <property type="match status" value="1"/>
</dbReference>
<evidence type="ECO:0000256" key="3">
    <source>
        <dbReference type="ARBA" id="ARBA00022989"/>
    </source>
</evidence>
<evidence type="ECO:0000256" key="1">
    <source>
        <dbReference type="ARBA" id="ARBA00004141"/>
    </source>
</evidence>
<reference evidence="7 8" key="1">
    <citation type="submission" date="2021-06" db="EMBL/GenBank/DDBJ databases">
        <title>Caerostris darwini draft genome.</title>
        <authorList>
            <person name="Kono N."/>
            <person name="Arakawa K."/>
        </authorList>
    </citation>
    <scope>NUCLEOTIDE SEQUENCE [LARGE SCALE GENOMIC DNA]</scope>
</reference>
<evidence type="ECO:0000256" key="2">
    <source>
        <dbReference type="ARBA" id="ARBA00022692"/>
    </source>
</evidence>
<sequence>MQNTLDLQSLQETPSSSSVSQHKESPIIIKVYKRRLWMLFLFSLLSFLCAMLFPLYTSVANVTVCYYKVSENAVNWTCLLHELVYIIFVFPISCLTNRIGLRNIVLLASLTNTLACALQFATLSPDAFAFVLISSFFASLSNIVVLSLPPYVASTWFPKNELARACALGISGGMLGIAVGFIYSSLLMTDDCSNIPLITEGKRNIAYSLTGINFFLLVVLIISFQNAPEHPPSITEALKQGVMQKSPARIILKVINTCEFLLIFIVYGVMIGSYYAYSTCLNDLLEHLFPNKNVDIGWIGLLLTLGGLIGTVVAGYVLDYSGKYKETFWGICIFTFVTCTISSCLLHTEQIWVQYITITLFGFFLASMFPVGLEYAIEVVYPESEVIVTGLMNCSTMRKGIPEKDLVCPYLALRKEPSVQGFKMSSLISRPKALSIKSFHFLWLPDKN</sequence>
<dbReference type="GO" id="GO:0020037">
    <property type="term" value="F:heme binding"/>
    <property type="evidence" value="ECO:0007669"/>
    <property type="project" value="TreeGrafter"/>
</dbReference>
<keyword evidence="8" id="KW-1185">Reference proteome</keyword>
<dbReference type="PANTHER" id="PTHR10924:SF4">
    <property type="entry name" value="GH15861P"/>
    <property type="match status" value="1"/>
</dbReference>
<dbReference type="InterPro" id="IPR036259">
    <property type="entry name" value="MFS_trans_sf"/>
</dbReference>
<name>A0AAV4Q9C3_9ARAC</name>
<feature type="transmembrane region" description="Helical" evidence="5">
    <location>
        <begin position="250"/>
        <end position="276"/>
    </location>
</feature>
<feature type="transmembrane region" description="Helical" evidence="5">
    <location>
        <begin position="36"/>
        <end position="53"/>
    </location>
</feature>
<feature type="transmembrane region" description="Helical" evidence="5">
    <location>
        <begin position="296"/>
        <end position="318"/>
    </location>
</feature>
<evidence type="ECO:0000256" key="5">
    <source>
        <dbReference type="SAM" id="Phobius"/>
    </source>
</evidence>
<evidence type="ECO:0000259" key="6">
    <source>
        <dbReference type="PROSITE" id="PS50850"/>
    </source>
</evidence>
<evidence type="ECO:0000313" key="8">
    <source>
        <dbReference type="Proteomes" id="UP001054837"/>
    </source>
</evidence>
<comment type="caution">
    <text evidence="7">The sequence shown here is derived from an EMBL/GenBank/DDBJ whole genome shotgun (WGS) entry which is preliminary data.</text>
</comment>
<dbReference type="Gene3D" id="1.20.1250.20">
    <property type="entry name" value="MFS general substrate transporter like domains"/>
    <property type="match status" value="2"/>
</dbReference>
<dbReference type="PANTHER" id="PTHR10924">
    <property type="entry name" value="MAJOR FACILITATOR SUPERFAMILY PROTEIN-RELATED"/>
    <property type="match status" value="1"/>
</dbReference>
<dbReference type="Proteomes" id="UP001054837">
    <property type="component" value="Unassembled WGS sequence"/>
</dbReference>
<feature type="transmembrane region" description="Helical" evidence="5">
    <location>
        <begin position="127"/>
        <end position="153"/>
    </location>
</feature>
<evidence type="ECO:0000313" key="7">
    <source>
        <dbReference type="EMBL" id="GIY04610.1"/>
    </source>
</evidence>
<dbReference type="EMBL" id="BPLQ01003956">
    <property type="protein sequence ID" value="GIY04610.1"/>
    <property type="molecule type" value="Genomic_DNA"/>
</dbReference>
<feature type="transmembrane region" description="Helical" evidence="5">
    <location>
        <begin position="327"/>
        <end position="346"/>
    </location>
</feature>
<organism evidence="7 8">
    <name type="scientific">Caerostris darwini</name>
    <dbReference type="NCBI Taxonomy" id="1538125"/>
    <lineage>
        <taxon>Eukaryota</taxon>
        <taxon>Metazoa</taxon>
        <taxon>Ecdysozoa</taxon>
        <taxon>Arthropoda</taxon>
        <taxon>Chelicerata</taxon>
        <taxon>Arachnida</taxon>
        <taxon>Araneae</taxon>
        <taxon>Araneomorphae</taxon>
        <taxon>Entelegynae</taxon>
        <taxon>Araneoidea</taxon>
        <taxon>Araneidae</taxon>
        <taxon>Caerostris</taxon>
    </lineage>
</organism>
<feature type="transmembrane region" description="Helical" evidence="5">
    <location>
        <begin position="73"/>
        <end position="92"/>
    </location>
</feature>
<comment type="subcellular location">
    <subcellularLocation>
        <location evidence="1">Membrane</location>
        <topology evidence="1">Multi-pass membrane protein</topology>
    </subcellularLocation>
</comment>
<evidence type="ECO:0000256" key="4">
    <source>
        <dbReference type="ARBA" id="ARBA00023136"/>
    </source>
</evidence>
<feature type="transmembrane region" description="Helical" evidence="5">
    <location>
        <begin position="104"/>
        <end position="121"/>
    </location>
</feature>